<reference evidence="5" key="1">
    <citation type="submission" date="2017-02" db="EMBL/GenBank/DDBJ databases">
        <authorList>
            <person name="Varghese N."/>
            <person name="Submissions S."/>
        </authorList>
    </citation>
    <scope>NUCLEOTIDE SEQUENCE [LARGE SCALE GENOMIC DNA]</scope>
    <source>
        <strain evidence="5">ATCC 27094</strain>
    </source>
</reference>
<dbReference type="InterPro" id="IPR015421">
    <property type="entry name" value="PyrdxlP-dep_Trfase_major"/>
</dbReference>
<name>A0A1T4T2X4_9HYPH</name>
<keyword evidence="5" id="KW-1185">Reference proteome</keyword>
<evidence type="ECO:0000256" key="3">
    <source>
        <dbReference type="RuleBase" id="RU003560"/>
    </source>
</evidence>
<dbReference type="GO" id="GO:0030170">
    <property type="term" value="F:pyridoxal phosphate binding"/>
    <property type="evidence" value="ECO:0007669"/>
    <property type="project" value="InterPro"/>
</dbReference>
<sequence>MSTPKNDSQATNSAIVADYRARTGGSAALFERARKVLPSGITHDARYLDPYSIHVGKAKGPRKWDVDGNEYVDYFGGHGAMLLGHSHPAVVEAVQRQMELGTHYGSSHELEVRWAELVCELTPCAEKVRFTASGTEASHMAIRLARAHTGKDKIVRFLGHFHGWHDNVTAGAGATYDGGTTPGVPQEVSALSIIMPSNDVAAVVKLIEERDDIAAVMFEPSGASWGQVPLPPGFIQAVRDATAKKGVVMLMDEVITGYRWSSGGAQKAFGITPDLCIQAKIVAGGLPGGAVSGKREILDRIDHAATAARKIERILHPGTYNANPLSAAAAVTALTLLRDEDLAEKANKTAAELRKALTEVLVQEGVPWGIYGQSSTFLIYPNPYGDPIDPASFDPLKVPIEKLKGARGAGPLTGKIRMGLMTHGVDVMGAPGGFVSATHGGAEIEKTVHALRQTVRALKAEKEVKAA</sequence>
<comment type="similarity">
    <text evidence="3">Belongs to the class-III pyridoxal-phosphate-dependent aminotransferase family.</text>
</comment>
<dbReference type="Proteomes" id="UP000190092">
    <property type="component" value="Unassembled WGS sequence"/>
</dbReference>
<dbReference type="AlphaFoldDB" id="A0A1T4T2X4"/>
<evidence type="ECO:0000313" key="4">
    <source>
        <dbReference type="EMBL" id="SKA34747.1"/>
    </source>
</evidence>
<evidence type="ECO:0000256" key="2">
    <source>
        <dbReference type="ARBA" id="ARBA00022898"/>
    </source>
</evidence>
<dbReference type="Pfam" id="PF00202">
    <property type="entry name" value="Aminotran_3"/>
    <property type="match status" value="1"/>
</dbReference>
<organism evidence="4 5">
    <name type="scientific">Enhydrobacter aerosaccus</name>
    <dbReference type="NCBI Taxonomy" id="225324"/>
    <lineage>
        <taxon>Bacteria</taxon>
        <taxon>Pseudomonadati</taxon>
        <taxon>Pseudomonadota</taxon>
        <taxon>Alphaproteobacteria</taxon>
        <taxon>Hyphomicrobiales</taxon>
        <taxon>Enhydrobacter</taxon>
    </lineage>
</organism>
<evidence type="ECO:0000256" key="1">
    <source>
        <dbReference type="ARBA" id="ARBA00001933"/>
    </source>
</evidence>
<dbReference type="OrthoDB" id="9801834at2"/>
<dbReference type="Gene3D" id="3.90.1150.10">
    <property type="entry name" value="Aspartate Aminotransferase, domain 1"/>
    <property type="match status" value="1"/>
</dbReference>
<gene>
    <name evidence="4" type="ORF">SAMN02745126_05532</name>
</gene>
<evidence type="ECO:0000313" key="5">
    <source>
        <dbReference type="Proteomes" id="UP000190092"/>
    </source>
</evidence>
<accession>A0A1T4T2X4</accession>
<dbReference type="InterPro" id="IPR005814">
    <property type="entry name" value="Aminotrans_3"/>
</dbReference>
<dbReference type="PANTHER" id="PTHR43713:SF3">
    <property type="entry name" value="GLUTAMATE-1-SEMIALDEHYDE 2,1-AMINOMUTASE 1, CHLOROPLASTIC-RELATED"/>
    <property type="match status" value="1"/>
</dbReference>
<dbReference type="Gene3D" id="3.40.640.10">
    <property type="entry name" value="Type I PLP-dependent aspartate aminotransferase-like (Major domain)"/>
    <property type="match status" value="1"/>
</dbReference>
<dbReference type="InterPro" id="IPR015424">
    <property type="entry name" value="PyrdxlP-dep_Trfase"/>
</dbReference>
<dbReference type="STRING" id="225324.SAMN02745126_05532"/>
<dbReference type="RefSeq" id="WP_085937269.1">
    <property type="nucleotide sequence ID" value="NZ_FUWJ01000012.1"/>
</dbReference>
<protein>
    <submittedName>
        <fullName evidence="4">Glutamate-1-semialdehyde 2,1-aminomutase</fullName>
    </submittedName>
</protein>
<dbReference type="InterPro" id="IPR015422">
    <property type="entry name" value="PyrdxlP-dep_Trfase_small"/>
</dbReference>
<comment type="cofactor">
    <cofactor evidence="1">
        <name>pyridoxal 5'-phosphate</name>
        <dbReference type="ChEBI" id="CHEBI:597326"/>
    </cofactor>
</comment>
<proteinExistence type="inferred from homology"/>
<dbReference type="GO" id="GO:0008483">
    <property type="term" value="F:transaminase activity"/>
    <property type="evidence" value="ECO:0007669"/>
    <property type="project" value="InterPro"/>
</dbReference>
<keyword evidence="2 3" id="KW-0663">Pyridoxal phosphate</keyword>
<dbReference type="EMBL" id="FUWJ01000012">
    <property type="protein sequence ID" value="SKA34747.1"/>
    <property type="molecule type" value="Genomic_DNA"/>
</dbReference>
<dbReference type="SUPFAM" id="SSF53383">
    <property type="entry name" value="PLP-dependent transferases"/>
    <property type="match status" value="1"/>
</dbReference>
<dbReference type="PANTHER" id="PTHR43713">
    <property type="entry name" value="GLUTAMATE-1-SEMIALDEHYDE 2,1-AMINOMUTASE"/>
    <property type="match status" value="1"/>
</dbReference>